<evidence type="ECO:0000313" key="2">
    <source>
        <dbReference type="Proteomes" id="UP000063699"/>
    </source>
</evidence>
<evidence type="ECO:0000313" key="1">
    <source>
        <dbReference type="EMBL" id="ALG10542.1"/>
    </source>
</evidence>
<evidence type="ECO:0008006" key="3">
    <source>
        <dbReference type="Google" id="ProtNLM"/>
    </source>
</evidence>
<dbReference type="EMBL" id="CP012752">
    <property type="protein sequence ID" value="ALG10542.1"/>
    <property type="molecule type" value="Genomic_DNA"/>
</dbReference>
<sequence length="311" mass="31674">MPLAGYGDIAVDEVNKQVFITGGPSSNSVLVTNFSGQVTKTIDNQLGATGLELSADSTKLYVALASGDAISVIDTATLAETARHATGARTCPTHLATAGPYIWFGYGCEGTFTGKIGRYNPTTGQPVGNLQGNARFQRAPLLTAATTATGPLVAGQLGLSSSTVQVYSLSGESLTAGANGDVVGASLTDLDITPDGTTLFSAAGARDRVDAFAPTDLAGRGAYSVRPRPNSVALNAGNTHIATGAITGDNKDILVYKLGASVPAKTFALGTGDVVAPRGLAWAAEGNRLFVVSQHDNEPEPQLSVFTNATG</sequence>
<dbReference type="KEGG" id="kphy:AOZ06_29870"/>
<protein>
    <recommendedName>
        <fullName evidence="3">SMP-30/Gluconolactonase/LRE-like region domain-containing protein</fullName>
    </recommendedName>
</protein>
<gene>
    <name evidence="1" type="ORF">AOZ06_29870</name>
</gene>
<dbReference type="AlphaFoldDB" id="A0A0N9HTH2"/>
<name>A0A0N9HTH2_9PSEU</name>
<organism evidence="1 2">
    <name type="scientific">Kibdelosporangium phytohabitans</name>
    <dbReference type="NCBI Taxonomy" id="860235"/>
    <lineage>
        <taxon>Bacteria</taxon>
        <taxon>Bacillati</taxon>
        <taxon>Actinomycetota</taxon>
        <taxon>Actinomycetes</taxon>
        <taxon>Pseudonocardiales</taxon>
        <taxon>Pseudonocardiaceae</taxon>
        <taxon>Kibdelosporangium</taxon>
    </lineage>
</organism>
<reference evidence="1 2" key="1">
    <citation type="submission" date="2015-07" db="EMBL/GenBank/DDBJ databases">
        <title>Genome sequencing of Kibdelosporangium phytohabitans.</title>
        <authorList>
            <person name="Qin S."/>
            <person name="Xing K."/>
        </authorList>
    </citation>
    <scope>NUCLEOTIDE SEQUENCE [LARGE SCALE GENOMIC DNA]</scope>
    <source>
        <strain evidence="1 2">KLBMP1111</strain>
    </source>
</reference>
<dbReference type="SUPFAM" id="SSF50969">
    <property type="entry name" value="YVTN repeat-like/Quinoprotein amine dehydrogenase"/>
    <property type="match status" value="1"/>
</dbReference>
<keyword evidence="2" id="KW-1185">Reference proteome</keyword>
<proteinExistence type="predicted"/>
<dbReference type="PANTHER" id="PTHR47197:SF3">
    <property type="entry name" value="DIHYDRO-HEME D1 DEHYDROGENASE"/>
    <property type="match status" value="1"/>
</dbReference>
<dbReference type="Gene3D" id="2.130.10.10">
    <property type="entry name" value="YVTN repeat-like/Quinoprotein amine dehydrogenase"/>
    <property type="match status" value="2"/>
</dbReference>
<dbReference type="Proteomes" id="UP000063699">
    <property type="component" value="Chromosome"/>
</dbReference>
<dbReference type="STRING" id="860235.AOZ06_29870"/>
<dbReference type="InterPro" id="IPR051200">
    <property type="entry name" value="Host-pathogen_enzymatic-act"/>
</dbReference>
<dbReference type="InterPro" id="IPR015943">
    <property type="entry name" value="WD40/YVTN_repeat-like_dom_sf"/>
</dbReference>
<accession>A0A0N9HTH2</accession>
<dbReference type="InterPro" id="IPR011044">
    <property type="entry name" value="Quino_amine_DH_bsu"/>
</dbReference>
<dbReference type="PANTHER" id="PTHR47197">
    <property type="entry name" value="PROTEIN NIRF"/>
    <property type="match status" value="1"/>
</dbReference>